<evidence type="ECO:0000256" key="6">
    <source>
        <dbReference type="ARBA" id="ARBA00022840"/>
    </source>
</evidence>
<dbReference type="RefSeq" id="WP_330975016.1">
    <property type="nucleotide sequence ID" value="NZ_JAZGLY010000005.1"/>
</dbReference>
<dbReference type="InterPro" id="IPR036163">
    <property type="entry name" value="HMA_dom_sf"/>
</dbReference>
<dbReference type="Proteomes" id="UP001357452">
    <property type="component" value="Unassembled WGS sequence"/>
</dbReference>
<feature type="transmembrane region" description="Helical" evidence="10">
    <location>
        <begin position="180"/>
        <end position="199"/>
    </location>
</feature>
<dbReference type="InterPro" id="IPR018303">
    <property type="entry name" value="ATPase_P-typ_P_site"/>
</dbReference>
<dbReference type="InterPro" id="IPR027256">
    <property type="entry name" value="P-typ_ATPase_IB"/>
</dbReference>
<dbReference type="InterPro" id="IPR023299">
    <property type="entry name" value="ATPase_P-typ_cyto_dom_N"/>
</dbReference>
<dbReference type="InterPro" id="IPR023214">
    <property type="entry name" value="HAD_sf"/>
</dbReference>
<dbReference type="Gene3D" id="3.30.70.100">
    <property type="match status" value="1"/>
</dbReference>
<feature type="domain" description="HMA" evidence="11">
    <location>
        <begin position="5"/>
        <end position="69"/>
    </location>
</feature>
<feature type="transmembrane region" description="Helical" evidence="10">
    <location>
        <begin position="123"/>
        <end position="144"/>
    </location>
</feature>
<feature type="transmembrane region" description="Helical" evidence="10">
    <location>
        <begin position="372"/>
        <end position="396"/>
    </location>
</feature>
<evidence type="ECO:0000256" key="4">
    <source>
        <dbReference type="ARBA" id="ARBA00022723"/>
    </source>
</evidence>
<evidence type="ECO:0000256" key="2">
    <source>
        <dbReference type="ARBA" id="ARBA00006024"/>
    </source>
</evidence>
<dbReference type="NCBIfam" id="TIGR01525">
    <property type="entry name" value="ATPase-IB_hvy"/>
    <property type="match status" value="1"/>
</dbReference>
<feature type="transmembrane region" description="Helical" evidence="10">
    <location>
        <begin position="156"/>
        <end position="174"/>
    </location>
</feature>
<keyword evidence="5 10" id="KW-0547">Nucleotide-binding</keyword>
<dbReference type="SUPFAM" id="SSF55008">
    <property type="entry name" value="HMA, heavy metal-associated domain"/>
    <property type="match status" value="1"/>
</dbReference>
<evidence type="ECO:0000256" key="9">
    <source>
        <dbReference type="ARBA" id="ARBA00023136"/>
    </source>
</evidence>
<dbReference type="NCBIfam" id="TIGR01494">
    <property type="entry name" value="ATPase_P-type"/>
    <property type="match status" value="1"/>
</dbReference>
<feature type="transmembrane region" description="Helical" evidence="10">
    <location>
        <begin position="690"/>
        <end position="709"/>
    </location>
</feature>
<keyword evidence="7" id="KW-1278">Translocase</keyword>
<dbReference type="InterPro" id="IPR036412">
    <property type="entry name" value="HAD-like_sf"/>
</dbReference>
<dbReference type="SUPFAM" id="SSF81665">
    <property type="entry name" value="Calcium ATPase, transmembrane domain M"/>
    <property type="match status" value="1"/>
</dbReference>
<dbReference type="NCBIfam" id="TIGR01512">
    <property type="entry name" value="ATPase-IB2_Cd"/>
    <property type="match status" value="1"/>
</dbReference>
<dbReference type="InterPro" id="IPR008250">
    <property type="entry name" value="ATPase_P-typ_transduc_dom_A_sf"/>
</dbReference>
<evidence type="ECO:0000313" key="13">
    <source>
        <dbReference type="Proteomes" id="UP001357452"/>
    </source>
</evidence>
<dbReference type="Gene3D" id="3.40.50.1000">
    <property type="entry name" value="HAD superfamily/HAD-like"/>
    <property type="match status" value="1"/>
</dbReference>
<evidence type="ECO:0000256" key="10">
    <source>
        <dbReference type="RuleBase" id="RU362081"/>
    </source>
</evidence>
<name>A0ABU7RHZ5_9BACT</name>
<evidence type="ECO:0000256" key="3">
    <source>
        <dbReference type="ARBA" id="ARBA00022692"/>
    </source>
</evidence>
<keyword evidence="9 10" id="KW-0472">Membrane</keyword>
<evidence type="ECO:0000256" key="5">
    <source>
        <dbReference type="ARBA" id="ARBA00022741"/>
    </source>
</evidence>
<dbReference type="Gene3D" id="3.40.1110.10">
    <property type="entry name" value="Calcium-transporting ATPase, cytoplasmic domain N"/>
    <property type="match status" value="1"/>
</dbReference>
<proteinExistence type="inferred from homology"/>
<dbReference type="Pfam" id="PF00403">
    <property type="entry name" value="HMA"/>
    <property type="match status" value="1"/>
</dbReference>
<evidence type="ECO:0000313" key="12">
    <source>
        <dbReference type="EMBL" id="MEE6187608.1"/>
    </source>
</evidence>
<comment type="caution">
    <text evidence="12">The sequence shown here is derived from an EMBL/GenBank/DDBJ whole genome shotgun (WGS) entry which is preliminary data.</text>
</comment>
<dbReference type="NCBIfam" id="TIGR01511">
    <property type="entry name" value="ATPase-IB1_Cu"/>
    <property type="match status" value="1"/>
</dbReference>
<keyword evidence="13" id="KW-1185">Reference proteome</keyword>
<dbReference type="InterPro" id="IPR001757">
    <property type="entry name" value="P_typ_ATPase"/>
</dbReference>
<dbReference type="CDD" id="cd00371">
    <property type="entry name" value="HMA"/>
    <property type="match status" value="1"/>
</dbReference>
<dbReference type="PANTHER" id="PTHR43520:SF8">
    <property type="entry name" value="P-TYPE CU(+) TRANSPORTER"/>
    <property type="match status" value="1"/>
</dbReference>
<keyword evidence="8 10" id="KW-1133">Transmembrane helix</keyword>
<feature type="transmembrane region" description="Helical" evidence="10">
    <location>
        <begin position="665"/>
        <end position="684"/>
    </location>
</feature>
<comment type="subcellular location">
    <subcellularLocation>
        <location evidence="10">Cell membrane</location>
    </subcellularLocation>
    <subcellularLocation>
        <location evidence="1">Endomembrane system</location>
        <topology evidence="1">Multi-pass membrane protein</topology>
    </subcellularLocation>
</comment>
<organism evidence="12 13">
    <name type="scientific">Niabella digestorum</name>
    <dbReference type="NCBI Taxonomy" id="3117701"/>
    <lineage>
        <taxon>Bacteria</taxon>
        <taxon>Pseudomonadati</taxon>
        <taxon>Bacteroidota</taxon>
        <taxon>Chitinophagia</taxon>
        <taxon>Chitinophagales</taxon>
        <taxon>Chitinophagaceae</taxon>
        <taxon>Niabella</taxon>
    </lineage>
</organism>
<accession>A0ABU7RHZ5</accession>
<dbReference type="PRINTS" id="PR00119">
    <property type="entry name" value="CATATPASE"/>
</dbReference>
<keyword evidence="10" id="KW-1003">Cell membrane</keyword>
<dbReference type="InterPro" id="IPR059000">
    <property type="entry name" value="ATPase_P-type_domA"/>
</dbReference>
<keyword evidence="4 10" id="KW-0479">Metal-binding</keyword>
<dbReference type="PROSITE" id="PS00154">
    <property type="entry name" value="ATPASE_E1_E2"/>
    <property type="match status" value="1"/>
</dbReference>
<keyword evidence="3 10" id="KW-0812">Transmembrane</keyword>
<protein>
    <submittedName>
        <fullName evidence="12">Cation-translocating P-type ATPase</fullName>
    </submittedName>
</protein>
<evidence type="ECO:0000256" key="8">
    <source>
        <dbReference type="ARBA" id="ARBA00022989"/>
    </source>
</evidence>
<dbReference type="PROSITE" id="PS50846">
    <property type="entry name" value="HMA_2"/>
    <property type="match status" value="1"/>
</dbReference>
<dbReference type="InterPro" id="IPR023298">
    <property type="entry name" value="ATPase_P-typ_TM_dom_sf"/>
</dbReference>
<dbReference type="Gene3D" id="2.70.150.10">
    <property type="entry name" value="Calcium-transporting ATPase, cytoplasmic transduction domain A"/>
    <property type="match status" value="1"/>
</dbReference>
<feature type="transmembrane region" description="Helical" evidence="10">
    <location>
        <begin position="95"/>
        <end position="117"/>
    </location>
</feature>
<dbReference type="SUPFAM" id="SSF81653">
    <property type="entry name" value="Calcium ATPase, transduction domain A"/>
    <property type="match status" value="1"/>
</dbReference>
<reference evidence="12 13" key="1">
    <citation type="submission" date="2024-01" db="EMBL/GenBank/DDBJ databases">
        <title>Niabella digestum sp. nov., isolated from waste digestion system.</title>
        <authorList>
            <person name="Zhang L."/>
        </authorList>
    </citation>
    <scope>NUCLEOTIDE SEQUENCE [LARGE SCALE GENOMIC DNA]</scope>
    <source>
        <strain evidence="12 13">A18</strain>
    </source>
</reference>
<feature type="transmembrane region" description="Helical" evidence="10">
    <location>
        <begin position="338"/>
        <end position="360"/>
    </location>
</feature>
<dbReference type="SUPFAM" id="SSF56784">
    <property type="entry name" value="HAD-like"/>
    <property type="match status" value="1"/>
</dbReference>
<dbReference type="PROSITE" id="PS01047">
    <property type="entry name" value="HMA_1"/>
    <property type="match status" value="1"/>
</dbReference>
<dbReference type="InterPro" id="IPR017969">
    <property type="entry name" value="Heavy-metal-associated_CS"/>
</dbReference>
<gene>
    <name evidence="12" type="ORF">V2H41_10010</name>
</gene>
<keyword evidence="6 10" id="KW-0067">ATP-binding</keyword>
<dbReference type="InterPro" id="IPR006121">
    <property type="entry name" value="HMA_dom"/>
</dbReference>
<dbReference type="Pfam" id="PF00122">
    <property type="entry name" value="E1-E2_ATPase"/>
    <property type="match status" value="1"/>
</dbReference>
<comment type="similarity">
    <text evidence="2 10">Belongs to the cation transport ATPase (P-type) (TC 3.A.3) family. Type IB subfamily.</text>
</comment>
<dbReference type="Pfam" id="PF00702">
    <property type="entry name" value="Hydrolase"/>
    <property type="match status" value="1"/>
</dbReference>
<sequence length="713" mass="77945">MEDNNKIQWKVEGMDCATCALTINKYLDKEGAKEIKVNFATGDVSFSINPTQSVEHISKGLEDLGYKVVNEAAHSHAHGHTESKTGFLKNNAQRFWFCLPFTLVLMLHMIPAMHHSWIMQPHIQLILVLPVYIVGMSFFGVSAWKSIRNGMPNMNVLIALGATAAFVYSLYGLITGQHEYIFFETTATVITLVFLGNYIEDKTVENTQSQLKKLAETQVVMANMIAYDNEHNEHIFPVESNTLRTGDLILIKSGEQVPADCKILWGEAYVNESIITGESTPVKRGYKEKLIGGSVLTDGTVIAQVTAVGDATVLSGIIHMVKEAQGEKPPVQQMADKISAVFIPIVLGIAALTLIINWMVLKDFTPSLMRAIAVLVIACPCAMGLATPAAIAVGLGRGARNGILFRNATSLENFKNITQVVFDKTGTLTTGNFTITGYQAIQEHISEDDFKRLVYSLEKYSNHPIAKAIVQAWKTNNEIRWQKVEEIKGEGMRATDKEGNEYQAGSYKIAAHFTNDDAHNIYVLKNGTLIGYIDVADELRPEAKDVINYFKSKNIKTILLSGDKQSKAVQIGAILGIDEVIAEKTPEEKLQIIAAKNAETPTAMVGDGINDAPALAKATIGISMSDATQIAMQTAQVVLMNHGLKNLPMALGLGKHTYKTIVGNLFWAFSYNIIAIPIAAFGLLTPQIGALVMAFSDVVLGINSSRLLVKKVV</sequence>
<evidence type="ECO:0000259" key="11">
    <source>
        <dbReference type="PROSITE" id="PS50846"/>
    </source>
</evidence>
<dbReference type="EMBL" id="JAZGLY010000005">
    <property type="protein sequence ID" value="MEE6187608.1"/>
    <property type="molecule type" value="Genomic_DNA"/>
</dbReference>
<dbReference type="PANTHER" id="PTHR43520">
    <property type="entry name" value="ATP7, ISOFORM B"/>
    <property type="match status" value="1"/>
</dbReference>
<evidence type="ECO:0000256" key="1">
    <source>
        <dbReference type="ARBA" id="ARBA00004127"/>
    </source>
</evidence>
<evidence type="ECO:0000256" key="7">
    <source>
        <dbReference type="ARBA" id="ARBA00022967"/>
    </source>
</evidence>